<dbReference type="Pfam" id="PF00385">
    <property type="entry name" value="Chromo"/>
    <property type="match status" value="1"/>
</dbReference>
<feature type="compositionally biased region" description="Basic residues" evidence="2">
    <location>
        <begin position="136"/>
        <end position="148"/>
    </location>
</feature>
<evidence type="ECO:0000256" key="1">
    <source>
        <dbReference type="ARBA" id="ARBA00004123"/>
    </source>
</evidence>
<comment type="caution">
    <text evidence="4">The sequence shown here is derived from an EMBL/GenBank/DDBJ whole genome shotgun (WGS) entry which is preliminary data.</text>
</comment>
<dbReference type="Proteomes" id="UP001529510">
    <property type="component" value="Unassembled WGS sequence"/>
</dbReference>
<dbReference type="EMBL" id="JAMKFB020000007">
    <property type="protein sequence ID" value="KAL0188065.1"/>
    <property type="molecule type" value="Genomic_DNA"/>
</dbReference>
<feature type="domain" description="Chromo" evidence="3">
    <location>
        <begin position="80"/>
        <end position="138"/>
    </location>
</feature>
<dbReference type="PANTHER" id="PTHR46148">
    <property type="entry name" value="CHROMO DOMAIN-CONTAINING PROTEIN"/>
    <property type="match status" value="1"/>
</dbReference>
<name>A0ABD0QQM4_CIRMR</name>
<gene>
    <name evidence="4" type="ORF">M9458_015164</name>
</gene>
<organism evidence="4 5">
    <name type="scientific">Cirrhinus mrigala</name>
    <name type="common">Mrigala</name>
    <dbReference type="NCBI Taxonomy" id="683832"/>
    <lineage>
        <taxon>Eukaryota</taxon>
        <taxon>Metazoa</taxon>
        <taxon>Chordata</taxon>
        <taxon>Craniata</taxon>
        <taxon>Vertebrata</taxon>
        <taxon>Euteleostomi</taxon>
        <taxon>Actinopterygii</taxon>
        <taxon>Neopterygii</taxon>
        <taxon>Teleostei</taxon>
        <taxon>Ostariophysi</taxon>
        <taxon>Cypriniformes</taxon>
        <taxon>Cyprinidae</taxon>
        <taxon>Labeoninae</taxon>
        <taxon>Labeonini</taxon>
        <taxon>Cirrhinus</taxon>
    </lineage>
</organism>
<evidence type="ECO:0000256" key="2">
    <source>
        <dbReference type="SAM" id="MobiDB-lite"/>
    </source>
</evidence>
<dbReference type="InterPro" id="IPR000953">
    <property type="entry name" value="Chromo/chromo_shadow_dom"/>
</dbReference>
<dbReference type="InterPro" id="IPR016197">
    <property type="entry name" value="Chromo-like_dom_sf"/>
</dbReference>
<dbReference type="PROSITE" id="PS50013">
    <property type="entry name" value="CHROMO_2"/>
    <property type="match status" value="1"/>
</dbReference>
<protein>
    <recommendedName>
        <fullName evidence="3">Chromo domain-containing protein</fullName>
    </recommendedName>
</protein>
<evidence type="ECO:0000313" key="4">
    <source>
        <dbReference type="EMBL" id="KAL0188065.1"/>
    </source>
</evidence>
<dbReference type="SMART" id="SM00298">
    <property type="entry name" value="CHROMO"/>
    <property type="match status" value="1"/>
</dbReference>
<evidence type="ECO:0000313" key="5">
    <source>
        <dbReference type="Proteomes" id="UP001529510"/>
    </source>
</evidence>
<dbReference type="AlphaFoldDB" id="A0ABD0QQM4"/>
<feature type="region of interest" description="Disordered" evidence="2">
    <location>
        <begin position="127"/>
        <end position="180"/>
    </location>
</feature>
<keyword evidence="5" id="KW-1185">Reference proteome</keyword>
<dbReference type="Gene3D" id="2.40.50.40">
    <property type="match status" value="1"/>
</dbReference>
<dbReference type="GO" id="GO:0005634">
    <property type="term" value="C:nucleus"/>
    <property type="evidence" value="ECO:0007669"/>
    <property type="project" value="UniProtKB-SubCell"/>
</dbReference>
<dbReference type="InterPro" id="IPR023780">
    <property type="entry name" value="Chromo_domain"/>
</dbReference>
<dbReference type="PANTHER" id="PTHR46148:SF57">
    <property type="entry name" value="OS12G0499874 PROTEIN"/>
    <property type="match status" value="1"/>
</dbReference>
<reference evidence="4 5" key="1">
    <citation type="submission" date="2024-05" db="EMBL/GenBank/DDBJ databases">
        <title>Genome sequencing and assembly of Indian major carp, Cirrhinus mrigala (Hamilton, 1822).</title>
        <authorList>
            <person name="Mohindra V."/>
            <person name="Chowdhury L.M."/>
            <person name="Lal K."/>
            <person name="Jena J.K."/>
        </authorList>
    </citation>
    <scope>NUCLEOTIDE SEQUENCE [LARGE SCALE GENOMIC DNA]</scope>
    <source>
        <strain evidence="4">CM1030</strain>
        <tissue evidence="4">Blood</tissue>
    </source>
</reference>
<dbReference type="SUPFAM" id="SSF54160">
    <property type="entry name" value="Chromo domain-like"/>
    <property type="match status" value="1"/>
</dbReference>
<dbReference type="Pfam" id="PF24626">
    <property type="entry name" value="SH3_Tf2-1"/>
    <property type="match status" value="1"/>
</dbReference>
<comment type="subcellular location">
    <subcellularLocation>
        <location evidence="1">Nucleus</location>
    </subcellularLocation>
</comment>
<sequence length="180" mass="20483">DLCLRLPCRKLSPRYLGPFKILRQITPVSYHLALPANYHISPTFHVSLLKPTDAPRGVEDQEEAEDESTPPIIVDGEEAYQVREILDSRCRGRVLQYLIGWEGYGPEERSWVNGQDILDPMLTADFHRTHPEKPAPRPRGRPRRRTPPHFRSCSQGGGSVMNQASVAPSDRHRRAPSPKY</sequence>
<feature type="compositionally biased region" description="Basic residues" evidence="2">
    <location>
        <begin position="171"/>
        <end position="180"/>
    </location>
</feature>
<evidence type="ECO:0000259" key="3">
    <source>
        <dbReference type="PROSITE" id="PS50013"/>
    </source>
</evidence>
<accession>A0ABD0QQM4</accession>
<dbReference type="InterPro" id="IPR056924">
    <property type="entry name" value="SH3_Tf2-1"/>
</dbReference>
<feature type="non-terminal residue" evidence="4">
    <location>
        <position position="1"/>
    </location>
</feature>
<proteinExistence type="predicted"/>